<proteinExistence type="predicted"/>
<evidence type="ECO:0000259" key="1">
    <source>
        <dbReference type="PROSITE" id="PS51186"/>
    </source>
</evidence>
<evidence type="ECO:0000313" key="2">
    <source>
        <dbReference type="EMBL" id="MBE2999520.1"/>
    </source>
</evidence>
<evidence type="ECO:0000313" key="3">
    <source>
        <dbReference type="Proteomes" id="UP000806528"/>
    </source>
</evidence>
<keyword evidence="3" id="KW-1185">Reference proteome</keyword>
<name>A0ABR9P6P0_9ACTN</name>
<dbReference type="Proteomes" id="UP000806528">
    <property type="component" value="Unassembled WGS sequence"/>
</dbReference>
<dbReference type="Gene3D" id="3.40.630.30">
    <property type="match status" value="1"/>
</dbReference>
<dbReference type="RefSeq" id="WP_193122141.1">
    <property type="nucleotide sequence ID" value="NZ_JADBGI010000009.1"/>
</dbReference>
<gene>
    <name evidence="2" type="ORF">IDM40_12495</name>
</gene>
<reference evidence="2 3" key="1">
    <citation type="submission" date="2020-09" db="EMBL/GenBank/DDBJ databases">
        <title>Diversity and distribution of actinomycetes associated with coral in the coast of Hainan.</title>
        <authorList>
            <person name="Li F."/>
        </authorList>
    </citation>
    <scope>NUCLEOTIDE SEQUENCE [LARGE SCALE GENOMIC DNA]</scope>
    <source>
        <strain evidence="2 3">HNM0947</strain>
    </source>
</reference>
<dbReference type="CDD" id="cd04301">
    <property type="entry name" value="NAT_SF"/>
    <property type="match status" value="1"/>
</dbReference>
<sequence length="218" mass="22775">MQACSEHITHLAGVWAHGWALSRGVAPPTALGRAHRLEVGLPQHRVRYVVACGRDLASHAPAWTGPGTVVKAFLSGPETEAVLGPRWRVGEGEVLMSADLSAGCDPAPEPYRIQVQSQGATHRALALAPDGRVAAEAWAALHAGHAVFDRVVTDPEHRRRGLGRALMGALGRISAGQGAHTGVLVATEDGRALYTALGWSVVCEVTPALLPEGALTAP</sequence>
<dbReference type="Pfam" id="PF13508">
    <property type="entry name" value="Acetyltransf_7"/>
    <property type="match status" value="1"/>
</dbReference>
<feature type="domain" description="N-acetyltransferase" evidence="1">
    <location>
        <begin position="85"/>
        <end position="218"/>
    </location>
</feature>
<dbReference type="SUPFAM" id="SSF55729">
    <property type="entry name" value="Acyl-CoA N-acyltransferases (Nat)"/>
    <property type="match status" value="1"/>
</dbReference>
<accession>A0ABR9P6P0</accession>
<dbReference type="PROSITE" id="PS51186">
    <property type="entry name" value="GNAT"/>
    <property type="match status" value="1"/>
</dbReference>
<dbReference type="InterPro" id="IPR016181">
    <property type="entry name" value="Acyl_CoA_acyltransferase"/>
</dbReference>
<protein>
    <submittedName>
        <fullName evidence="2">GNAT family N-acetyltransferase</fullName>
    </submittedName>
</protein>
<comment type="caution">
    <text evidence="2">The sequence shown here is derived from an EMBL/GenBank/DDBJ whole genome shotgun (WGS) entry which is preliminary data.</text>
</comment>
<organism evidence="2 3">
    <name type="scientific">Nocardiopsis coralli</name>
    <dbReference type="NCBI Taxonomy" id="2772213"/>
    <lineage>
        <taxon>Bacteria</taxon>
        <taxon>Bacillati</taxon>
        <taxon>Actinomycetota</taxon>
        <taxon>Actinomycetes</taxon>
        <taxon>Streptosporangiales</taxon>
        <taxon>Nocardiopsidaceae</taxon>
        <taxon>Nocardiopsis</taxon>
    </lineage>
</organism>
<dbReference type="EMBL" id="JADBGI010000009">
    <property type="protein sequence ID" value="MBE2999520.1"/>
    <property type="molecule type" value="Genomic_DNA"/>
</dbReference>
<dbReference type="InterPro" id="IPR000182">
    <property type="entry name" value="GNAT_dom"/>
</dbReference>